<dbReference type="InterPro" id="IPR050639">
    <property type="entry name" value="SSR_resolvase"/>
</dbReference>
<accession>A0AAU7Q1R7</accession>
<gene>
    <name evidence="1" type="ORF">ABLO99_08005</name>
</gene>
<evidence type="ECO:0000313" key="1">
    <source>
        <dbReference type="EMBL" id="XBS67074.1"/>
    </source>
</evidence>
<name>A0AAU7Q1R7_9RICK</name>
<dbReference type="Gene3D" id="3.90.1750.20">
    <property type="entry name" value="Putative Large Serine Recombinase, Chain B, Domain 2"/>
    <property type="match status" value="1"/>
</dbReference>
<protein>
    <submittedName>
        <fullName evidence="1">Recombinase family protein</fullName>
    </submittedName>
</protein>
<dbReference type="InterPro" id="IPR038109">
    <property type="entry name" value="DNA_bind_recomb_sf"/>
</dbReference>
<dbReference type="GO" id="GO:0000150">
    <property type="term" value="F:DNA strand exchange activity"/>
    <property type="evidence" value="ECO:0007669"/>
    <property type="project" value="TreeGrafter"/>
</dbReference>
<sequence length="122" mass="14284">MCRVRSVAEYERAKIMERNRRGKLHAAKTGRISVMSNAPYGYRYIAKHVGEGSAQFEVDEEEVNVVRKIFSWVGQERANIGEVVHKLNKIPIVTRTGKSYWKRKHYLEHVKKSCLYRTSSLW</sequence>
<dbReference type="AlphaFoldDB" id="A0AAU7Q1R7"/>
<dbReference type="EMBL" id="CP157942">
    <property type="protein sequence ID" value="XBS67074.1"/>
    <property type="molecule type" value="Genomic_DNA"/>
</dbReference>
<reference evidence="1" key="1">
    <citation type="submission" date="2024-06" db="EMBL/GenBank/DDBJ databases">
        <authorList>
            <person name="Dussert Y."/>
            <person name="Peccoud J."/>
            <person name="Pigeault R."/>
        </authorList>
    </citation>
    <scope>NUCLEOTIDE SEQUENCE</scope>
    <source>
        <strain evidence="1">WArc</strain>
    </source>
</reference>
<organism evidence="1">
    <name type="scientific">Wolbachia endosymbiont of Armadillidium arcangelii</name>
    <dbReference type="NCBI Taxonomy" id="3158571"/>
    <lineage>
        <taxon>Bacteria</taxon>
        <taxon>Pseudomonadati</taxon>
        <taxon>Pseudomonadota</taxon>
        <taxon>Alphaproteobacteria</taxon>
        <taxon>Rickettsiales</taxon>
        <taxon>Anaplasmataceae</taxon>
        <taxon>Wolbachieae</taxon>
        <taxon>Wolbachia</taxon>
    </lineage>
</organism>
<dbReference type="PANTHER" id="PTHR30461:SF23">
    <property type="entry name" value="DNA RECOMBINASE-RELATED"/>
    <property type="match status" value="1"/>
</dbReference>
<proteinExistence type="predicted"/>
<dbReference type="RefSeq" id="WP_047759186.1">
    <property type="nucleotide sequence ID" value="NZ_CP157942.1"/>
</dbReference>
<dbReference type="PANTHER" id="PTHR30461">
    <property type="entry name" value="DNA-INVERTASE FROM LAMBDOID PROPHAGE"/>
    <property type="match status" value="1"/>
</dbReference>